<protein>
    <submittedName>
        <fullName evidence="1">Uncharacterized protein</fullName>
    </submittedName>
</protein>
<name>A0A8H3U3X0_VENIN</name>
<evidence type="ECO:0000313" key="2">
    <source>
        <dbReference type="Proteomes" id="UP000433883"/>
    </source>
</evidence>
<comment type="caution">
    <text evidence="1">The sequence shown here is derived from an EMBL/GenBank/DDBJ whole genome shotgun (WGS) entry which is preliminary data.</text>
</comment>
<proteinExistence type="predicted"/>
<sequence length="119" mass="13170">MGAKPMFNEAFEECLRVLDGKMSLDLSECARVDQNTPIETTLSAINDYVKVASLATYPDDMQKTMPRFQGVAFYENIKLVEEFEKLASFVEAMGITVAEADQQEAMLQCLANTLDASDG</sequence>
<reference evidence="1 2" key="1">
    <citation type="submission" date="2019-11" db="EMBL/GenBank/DDBJ databases">
        <title>Venturia inaequalis Genome Resource.</title>
        <authorList>
            <person name="Lichtner F.J."/>
        </authorList>
    </citation>
    <scope>NUCLEOTIDE SEQUENCE [LARGE SCALE GENOMIC DNA]</scope>
    <source>
        <strain evidence="1">Bline_iso_100314</strain>
    </source>
</reference>
<evidence type="ECO:0000313" key="1">
    <source>
        <dbReference type="EMBL" id="KAE9962939.1"/>
    </source>
</evidence>
<organism evidence="1 2">
    <name type="scientific">Venturia inaequalis</name>
    <name type="common">Apple scab fungus</name>
    <dbReference type="NCBI Taxonomy" id="5025"/>
    <lineage>
        <taxon>Eukaryota</taxon>
        <taxon>Fungi</taxon>
        <taxon>Dikarya</taxon>
        <taxon>Ascomycota</taxon>
        <taxon>Pezizomycotina</taxon>
        <taxon>Dothideomycetes</taxon>
        <taxon>Pleosporomycetidae</taxon>
        <taxon>Venturiales</taxon>
        <taxon>Venturiaceae</taxon>
        <taxon>Venturia</taxon>
    </lineage>
</organism>
<dbReference type="AlphaFoldDB" id="A0A8H3U3X0"/>
<dbReference type="EMBL" id="WNWQ01000935">
    <property type="protein sequence ID" value="KAE9962939.1"/>
    <property type="molecule type" value="Genomic_DNA"/>
</dbReference>
<dbReference type="Proteomes" id="UP000433883">
    <property type="component" value="Unassembled WGS sequence"/>
</dbReference>
<accession>A0A8H3U3X0</accession>
<gene>
    <name evidence="1" type="ORF">BLS_009867</name>
</gene>